<name>A0ABS7U9W1_9ACTN</name>
<dbReference type="InterPro" id="IPR000182">
    <property type="entry name" value="GNAT_dom"/>
</dbReference>
<dbReference type="PANTHER" id="PTHR43792">
    <property type="entry name" value="GNAT FAMILY, PUTATIVE (AFU_ORTHOLOGUE AFUA_3G00765)-RELATED-RELATED"/>
    <property type="match status" value="1"/>
</dbReference>
<proteinExistence type="inferred from homology"/>
<protein>
    <submittedName>
        <fullName evidence="5">GNAT family N-acetyltransferase</fullName>
    </submittedName>
</protein>
<evidence type="ECO:0000313" key="5">
    <source>
        <dbReference type="EMBL" id="MBZ5737770.1"/>
    </source>
</evidence>
<evidence type="ECO:0000256" key="3">
    <source>
        <dbReference type="ARBA" id="ARBA00038502"/>
    </source>
</evidence>
<dbReference type="InterPro" id="IPR051531">
    <property type="entry name" value="N-acetyltransferase"/>
</dbReference>
<dbReference type="RefSeq" id="WP_224122146.1">
    <property type="nucleotide sequence ID" value="NZ_JAIQZJ010000002.1"/>
</dbReference>
<dbReference type="InterPro" id="IPR016181">
    <property type="entry name" value="Acyl_CoA_acyltransferase"/>
</dbReference>
<organism evidence="5 6">
    <name type="scientific">Nocardioides mangrovi</name>
    <dbReference type="NCBI Taxonomy" id="2874580"/>
    <lineage>
        <taxon>Bacteria</taxon>
        <taxon>Bacillati</taxon>
        <taxon>Actinomycetota</taxon>
        <taxon>Actinomycetes</taxon>
        <taxon>Propionibacteriales</taxon>
        <taxon>Nocardioidaceae</taxon>
        <taxon>Nocardioides</taxon>
    </lineage>
</organism>
<dbReference type="PANTHER" id="PTHR43792:SF8">
    <property type="entry name" value="[RIBOSOMAL PROTEIN US5]-ALANINE N-ACETYLTRANSFERASE"/>
    <property type="match status" value="1"/>
</dbReference>
<evidence type="ECO:0000256" key="2">
    <source>
        <dbReference type="ARBA" id="ARBA00023315"/>
    </source>
</evidence>
<dbReference type="SUPFAM" id="SSF55729">
    <property type="entry name" value="Acyl-CoA N-acyltransferases (Nat)"/>
    <property type="match status" value="1"/>
</dbReference>
<dbReference type="PROSITE" id="PS51186">
    <property type="entry name" value="GNAT"/>
    <property type="match status" value="1"/>
</dbReference>
<dbReference type="Proteomes" id="UP000780875">
    <property type="component" value="Unassembled WGS sequence"/>
</dbReference>
<dbReference type="Pfam" id="PF13302">
    <property type="entry name" value="Acetyltransf_3"/>
    <property type="match status" value="1"/>
</dbReference>
<evidence type="ECO:0000259" key="4">
    <source>
        <dbReference type="PROSITE" id="PS51186"/>
    </source>
</evidence>
<reference evidence="5 6" key="1">
    <citation type="submission" date="2021-09" db="EMBL/GenBank/DDBJ databases">
        <title>Whole genome sequence of Nocardioides sp. GBK3QG-3.</title>
        <authorList>
            <person name="Tuo L."/>
        </authorList>
    </citation>
    <scope>NUCLEOTIDE SEQUENCE [LARGE SCALE GENOMIC DNA]</scope>
    <source>
        <strain evidence="5 6">GBK3QG-3</strain>
    </source>
</reference>
<comment type="caution">
    <text evidence="5">The sequence shown here is derived from an EMBL/GenBank/DDBJ whole genome shotgun (WGS) entry which is preliminary data.</text>
</comment>
<accession>A0ABS7U9W1</accession>
<dbReference type="EMBL" id="JAIQZJ010000002">
    <property type="protein sequence ID" value="MBZ5737770.1"/>
    <property type="molecule type" value="Genomic_DNA"/>
</dbReference>
<keyword evidence="6" id="KW-1185">Reference proteome</keyword>
<keyword evidence="1" id="KW-0808">Transferase</keyword>
<evidence type="ECO:0000256" key="1">
    <source>
        <dbReference type="ARBA" id="ARBA00022679"/>
    </source>
</evidence>
<keyword evidence="2" id="KW-0012">Acyltransferase</keyword>
<gene>
    <name evidence="5" type="ORF">K8U61_06325</name>
</gene>
<feature type="domain" description="N-acetyltransferase" evidence="4">
    <location>
        <begin position="13"/>
        <end position="182"/>
    </location>
</feature>
<comment type="similarity">
    <text evidence="3">Belongs to the acetyltransferase family. RimJ subfamily.</text>
</comment>
<sequence length="199" mass="22172">MSAWPVVLTSGDVTVRPLDRRDARAWREARRRNASWLRPWDATSPPGISVRPTSFSGLVRRLNRQAREGTTYPFAVDVAGRFAGQVTVNNVVRGSAQFASVGYWLDRDYAGHGVMPRAVALVIDHCFGAAGLHRIEIAIRPENSNSLRVVEKLGLREIGYAPGYLHIDGAWRDHRLYAVTVEECPEGMVARLLAHESQE</sequence>
<dbReference type="Gene3D" id="3.40.630.30">
    <property type="match status" value="1"/>
</dbReference>
<evidence type="ECO:0000313" key="6">
    <source>
        <dbReference type="Proteomes" id="UP000780875"/>
    </source>
</evidence>